<protein>
    <submittedName>
        <fullName evidence="1">Uncharacterized protein</fullName>
    </submittedName>
</protein>
<gene>
    <name evidence="1" type="ORF">LCGC14_2720870</name>
</gene>
<sequence length="26" mass="2818">MAKIFETLSFLFSVAGGALAYVGLRR</sequence>
<dbReference type="AlphaFoldDB" id="A0A0F8ZA78"/>
<dbReference type="EMBL" id="LAZR01049002">
    <property type="protein sequence ID" value="KKK90648.1"/>
    <property type="molecule type" value="Genomic_DNA"/>
</dbReference>
<reference evidence="1" key="1">
    <citation type="journal article" date="2015" name="Nature">
        <title>Complex archaea that bridge the gap between prokaryotes and eukaryotes.</title>
        <authorList>
            <person name="Spang A."/>
            <person name="Saw J.H."/>
            <person name="Jorgensen S.L."/>
            <person name="Zaremba-Niedzwiedzka K."/>
            <person name="Martijn J."/>
            <person name="Lind A.E."/>
            <person name="van Eijk R."/>
            <person name="Schleper C."/>
            <person name="Guy L."/>
            <person name="Ettema T.J."/>
        </authorList>
    </citation>
    <scope>NUCLEOTIDE SEQUENCE</scope>
</reference>
<name>A0A0F8ZA78_9ZZZZ</name>
<organism evidence="1">
    <name type="scientific">marine sediment metagenome</name>
    <dbReference type="NCBI Taxonomy" id="412755"/>
    <lineage>
        <taxon>unclassified sequences</taxon>
        <taxon>metagenomes</taxon>
        <taxon>ecological metagenomes</taxon>
    </lineage>
</organism>
<feature type="non-terminal residue" evidence="1">
    <location>
        <position position="26"/>
    </location>
</feature>
<proteinExistence type="predicted"/>
<evidence type="ECO:0000313" key="1">
    <source>
        <dbReference type="EMBL" id="KKK90648.1"/>
    </source>
</evidence>
<accession>A0A0F8ZA78</accession>
<comment type="caution">
    <text evidence="1">The sequence shown here is derived from an EMBL/GenBank/DDBJ whole genome shotgun (WGS) entry which is preliminary data.</text>
</comment>